<feature type="region of interest" description="Disordered" evidence="9">
    <location>
        <begin position="218"/>
        <end position="246"/>
    </location>
</feature>
<feature type="transmembrane region" description="Helical" evidence="8">
    <location>
        <begin position="339"/>
        <end position="357"/>
    </location>
</feature>
<organism evidence="11 12">
    <name type="scientific">Glutinoglossum americanum</name>
    <dbReference type="NCBI Taxonomy" id="1670608"/>
    <lineage>
        <taxon>Eukaryota</taxon>
        <taxon>Fungi</taxon>
        <taxon>Dikarya</taxon>
        <taxon>Ascomycota</taxon>
        <taxon>Pezizomycotina</taxon>
        <taxon>Geoglossomycetes</taxon>
        <taxon>Geoglossales</taxon>
        <taxon>Geoglossaceae</taxon>
        <taxon>Glutinoglossum</taxon>
    </lineage>
</organism>
<dbReference type="NCBIfam" id="TIGR01297">
    <property type="entry name" value="CDF"/>
    <property type="match status" value="1"/>
</dbReference>
<evidence type="ECO:0000256" key="2">
    <source>
        <dbReference type="ARBA" id="ARBA00008873"/>
    </source>
</evidence>
<dbReference type="Gene3D" id="1.20.1510.10">
    <property type="entry name" value="Cation efflux protein transmembrane domain"/>
    <property type="match status" value="2"/>
</dbReference>
<sequence length="481" mass="51638">MNMYFPSGSPSGDGVMSKAAHPETPEALAYPNSNSYGFPSISGGLALGDTGVHRHDHRNHSVATNFLLRMTQHWPLAHSILVEKDSRRIFYFMVLNFSFMLIQTFYGIATGSLGLLSDSIHMLFDCLALLVGLCAAVMSKWPPSMRFPYGLGKMDTLAGFANGIFLMLISIEIVIEAIERLVEGSEMRRIGELLTVSSLGLGVNLVGLFAFDHAHHGHGHSHGAHSHGEHSHHKHSHSHSGTHSHDVTLLRPHETEGHHNHGPSNGLGDHLTTRKSAPVVTTASINPTHTIVHGHGHHHHSNENMHGIFLHVLADTLGSVAVVISTLLIKYFGWAGFDPLASCLIAILIFVSAIPLVSSSAKTLLLAIPADTEYRLRETLTGVSGLRGVVGYCVPRFWLEDATGAADAHGPSCDSSSSVDGGAKILGVIHVIISKSADIKETHSRVVAHLDNSDLSVVVQIEREGEGRCWCGGGNNKMGGG</sequence>
<feature type="transmembrane region" description="Helical" evidence="8">
    <location>
        <begin position="89"/>
        <end position="108"/>
    </location>
</feature>
<evidence type="ECO:0000313" key="12">
    <source>
        <dbReference type="Proteomes" id="UP000698800"/>
    </source>
</evidence>
<reference evidence="11" key="1">
    <citation type="submission" date="2021-03" db="EMBL/GenBank/DDBJ databases">
        <title>Comparative genomics and phylogenomic investigation of the class Geoglossomycetes provide insights into ecological specialization and systematics.</title>
        <authorList>
            <person name="Melie T."/>
            <person name="Pirro S."/>
            <person name="Miller A.N."/>
            <person name="Quandt A."/>
        </authorList>
    </citation>
    <scope>NUCLEOTIDE SEQUENCE</scope>
    <source>
        <strain evidence="11">GBOQ0MN5Z8</strain>
    </source>
</reference>
<dbReference type="EMBL" id="JAGHQL010000078">
    <property type="protein sequence ID" value="KAH0541475.1"/>
    <property type="molecule type" value="Genomic_DNA"/>
</dbReference>
<keyword evidence="3 8" id="KW-0813">Transport</keyword>
<comment type="subcellular location">
    <subcellularLocation>
        <location evidence="8">Endoplasmic reticulum membrane</location>
        <topology evidence="8">Multi-pass membrane protein</topology>
    </subcellularLocation>
    <subcellularLocation>
        <location evidence="1">Membrane</location>
        <topology evidence="1">Multi-pass membrane protein</topology>
    </subcellularLocation>
</comment>
<feature type="compositionally biased region" description="Basic residues" evidence="9">
    <location>
        <begin position="218"/>
        <end position="242"/>
    </location>
</feature>
<keyword evidence="12" id="KW-1185">Reference proteome</keyword>
<evidence type="ECO:0000256" key="6">
    <source>
        <dbReference type="ARBA" id="ARBA00023065"/>
    </source>
</evidence>
<dbReference type="GO" id="GO:0006882">
    <property type="term" value="P:intracellular zinc ion homeostasis"/>
    <property type="evidence" value="ECO:0007669"/>
    <property type="project" value="InterPro"/>
</dbReference>
<keyword evidence="4 8" id="KW-0812">Transmembrane</keyword>
<dbReference type="OrthoDB" id="78669at2759"/>
<dbReference type="GO" id="GO:0031410">
    <property type="term" value="C:cytoplasmic vesicle"/>
    <property type="evidence" value="ECO:0007669"/>
    <property type="project" value="TreeGrafter"/>
</dbReference>
<comment type="caution">
    <text evidence="11">The sequence shown here is derived from an EMBL/GenBank/DDBJ whole genome shotgun (WGS) entry which is preliminary data.</text>
</comment>
<gene>
    <name evidence="11" type="ORF">FGG08_004085</name>
</gene>
<feature type="region of interest" description="Disordered" evidence="9">
    <location>
        <begin position="253"/>
        <end position="272"/>
    </location>
</feature>
<evidence type="ECO:0000256" key="3">
    <source>
        <dbReference type="ARBA" id="ARBA00022448"/>
    </source>
</evidence>
<evidence type="ECO:0000256" key="4">
    <source>
        <dbReference type="ARBA" id="ARBA00022692"/>
    </source>
</evidence>
<name>A0A9P8KZZ3_9PEZI</name>
<dbReference type="InterPro" id="IPR058533">
    <property type="entry name" value="Cation_efflux_TM"/>
</dbReference>
<evidence type="ECO:0000313" key="11">
    <source>
        <dbReference type="EMBL" id="KAH0541475.1"/>
    </source>
</evidence>
<evidence type="ECO:0000256" key="8">
    <source>
        <dbReference type="RuleBase" id="RU369017"/>
    </source>
</evidence>
<feature type="transmembrane region" description="Helical" evidence="8">
    <location>
        <begin position="159"/>
        <end position="178"/>
    </location>
</feature>
<dbReference type="GO" id="GO:0005385">
    <property type="term" value="F:zinc ion transmembrane transporter activity"/>
    <property type="evidence" value="ECO:0007669"/>
    <property type="project" value="UniProtKB-UniRule"/>
</dbReference>
<evidence type="ECO:0000259" key="10">
    <source>
        <dbReference type="Pfam" id="PF01545"/>
    </source>
</evidence>
<dbReference type="GO" id="GO:1904257">
    <property type="term" value="P:zinc ion import into Golgi lumen"/>
    <property type="evidence" value="ECO:0007669"/>
    <property type="project" value="TreeGrafter"/>
</dbReference>
<comment type="similarity">
    <text evidence="2 8">Belongs to the cation diffusion facilitator (CDF) transporter (TC 2.A.4) family. SLC30A subfamily.</text>
</comment>
<evidence type="ECO:0000256" key="5">
    <source>
        <dbReference type="ARBA" id="ARBA00022989"/>
    </source>
</evidence>
<keyword evidence="6 8" id="KW-0406">Ion transport</keyword>
<proteinExistence type="inferred from homology"/>
<dbReference type="Proteomes" id="UP000698800">
    <property type="component" value="Unassembled WGS sequence"/>
</dbReference>
<evidence type="ECO:0000256" key="7">
    <source>
        <dbReference type="ARBA" id="ARBA00023136"/>
    </source>
</evidence>
<keyword evidence="5 8" id="KW-1133">Transmembrane helix</keyword>
<dbReference type="InterPro" id="IPR002524">
    <property type="entry name" value="Cation_efflux"/>
</dbReference>
<dbReference type="GO" id="GO:0005789">
    <property type="term" value="C:endoplasmic reticulum membrane"/>
    <property type="evidence" value="ECO:0007669"/>
    <property type="project" value="UniProtKB-SubCell"/>
</dbReference>
<feature type="transmembrane region" description="Helical" evidence="8">
    <location>
        <begin position="308"/>
        <end position="333"/>
    </location>
</feature>
<dbReference type="Pfam" id="PF01545">
    <property type="entry name" value="Cation_efflux"/>
    <property type="match status" value="1"/>
</dbReference>
<protein>
    <recommendedName>
        <fullName evidence="8">Zinc transporter</fullName>
    </recommendedName>
</protein>
<feature type="transmembrane region" description="Helical" evidence="8">
    <location>
        <begin position="120"/>
        <end position="138"/>
    </location>
</feature>
<dbReference type="PANTHER" id="PTHR45755:SF4">
    <property type="entry name" value="ZINC TRANSPORTER 7"/>
    <property type="match status" value="1"/>
</dbReference>
<keyword evidence="8" id="KW-0256">Endoplasmic reticulum</keyword>
<feature type="transmembrane region" description="Helical" evidence="8">
    <location>
        <begin position="190"/>
        <end position="211"/>
    </location>
</feature>
<feature type="domain" description="Cation efflux protein transmembrane" evidence="10">
    <location>
        <begin position="89"/>
        <end position="365"/>
    </location>
</feature>
<evidence type="ECO:0000256" key="1">
    <source>
        <dbReference type="ARBA" id="ARBA00004141"/>
    </source>
</evidence>
<accession>A0A9P8KZZ3</accession>
<keyword evidence="7 8" id="KW-0472">Membrane</keyword>
<comment type="function">
    <text evidence="8">Functions as a zinc transporter.</text>
</comment>
<evidence type="ECO:0000256" key="9">
    <source>
        <dbReference type="SAM" id="MobiDB-lite"/>
    </source>
</evidence>
<dbReference type="SUPFAM" id="SSF161111">
    <property type="entry name" value="Cation efflux protein transmembrane domain-like"/>
    <property type="match status" value="1"/>
</dbReference>
<dbReference type="InterPro" id="IPR027469">
    <property type="entry name" value="Cation_efflux_TMD_sf"/>
</dbReference>
<dbReference type="InterPro" id="IPR045316">
    <property type="entry name" value="Msc2-like"/>
</dbReference>
<dbReference type="PANTHER" id="PTHR45755">
    <property type="match status" value="1"/>
</dbReference>
<dbReference type="AlphaFoldDB" id="A0A9P8KZZ3"/>
<dbReference type="GO" id="GO:0005794">
    <property type="term" value="C:Golgi apparatus"/>
    <property type="evidence" value="ECO:0007669"/>
    <property type="project" value="TreeGrafter"/>
</dbReference>